<dbReference type="Gene3D" id="2.10.25.10">
    <property type="entry name" value="Laminin"/>
    <property type="match status" value="8"/>
</dbReference>
<evidence type="ECO:0000256" key="9">
    <source>
        <dbReference type="ARBA" id="ARBA00023292"/>
    </source>
</evidence>
<evidence type="ECO:0000256" key="6">
    <source>
        <dbReference type="ARBA" id="ARBA00022869"/>
    </source>
</evidence>
<feature type="disulfide bond" evidence="10">
    <location>
        <begin position="559"/>
        <end position="568"/>
    </location>
</feature>
<dbReference type="CDD" id="cd00055">
    <property type="entry name" value="EGF_Lam"/>
    <property type="match status" value="7"/>
</dbReference>
<keyword evidence="2" id="KW-0964">Secreted</keyword>
<evidence type="ECO:0000259" key="12">
    <source>
        <dbReference type="PROSITE" id="PS51115"/>
    </source>
</evidence>
<dbReference type="FunFam" id="2.10.25.10:FF:000130">
    <property type="entry name" value="Laminin subunit beta 1"/>
    <property type="match status" value="1"/>
</dbReference>
<keyword evidence="14" id="KW-1185">Reference proteome</keyword>
<protein>
    <submittedName>
        <fullName evidence="15">Uncharacterized protein</fullName>
    </submittedName>
</protein>
<dbReference type="InterPro" id="IPR002049">
    <property type="entry name" value="LE_dom"/>
</dbReference>
<dbReference type="FunFam" id="2.10.25.10:FF:000067">
    <property type="entry name" value="Laminin subunit gamma 1"/>
    <property type="match status" value="1"/>
</dbReference>
<keyword evidence="6" id="KW-0084">Basement membrane</keyword>
<dbReference type="SMART" id="SM00136">
    <property type="entry name" value="LamNT"/>
    <property type="match status" value="1"/>
</dbReference>
<name>A0A914PM87_9BILA</name>
<feature type="domain" description="Laminin EGF-like" evidence="11">
    <location>
        <begin position="541"/>
        <end position="589"/>
    </location>
</feature>
<keyword evidence="4" id="KW-0732">Signal</keyword>
<dbReference type="PROSITE" id="PS51117">
    <property type="entry name" value="LAMININ_NTER"/>
    <property type="match status" value="1"/>
</dbReference>
<evidence type="ECO:0000256" key="8">
    <source>
        <dbReference type="ARBA" id="ARBA00023180"/>
    </source>
</evidence>
<dbReference type="AlphaFoldDB" id="A0A914PM87"/>
<feature type="disulfide bond" evidence="10">
    <location>
        <begin position="234"/>
        <end position="243"/>
    </location>
</feature>
<dbReference type="SMART" id="SM00180">
    <property type="entry name" value="EGF_Lam"/>
    <property type="match status" value="9"/>
</dbReference>
<dbReference type="Pfam" id="PF00053">
    <property type="entry name" value="EGF_laminin"/>
    <property type="match status" value="8"/>
</dbReference>
<evidence type="ECO:0000256" key="2">
    <source>
        <dbReference type="ARBA" id="ARBA00022525"/>
    </source>
</evidence>
<feature type="disulfide bond" evidence="10">
    <location>
        <begin position="753"/>
        <end position="770"/>
    </location>
</feature>
<dbReference type="PANTHER" id="PTHR10574">
    <property type="entry name" value="NETRIN/LAMININ-RELATED"/>
    <property type="match status" value="1"/>
</dbReference>
<evidence type="ECO:0000256" key="10">
    <source>
        <dbReference type="PROSITE-ProRule" id="PRU00460"/>
    </source>
</evidence>
<evidence type="ECO:0000256" key="5">
    <source>
        <dbReference type="ARBA" id="ARBA00022737"/>
    </source>
</evidence>
<evidence type="ECO:0000259" key="13">
    <source>
        <dbReference type="PROSITE" id="PS51117"/>
    </source>
</evidence>
<sequence length="780" mass="85211">MPERAPILPGNEAVAQCTREFSDISPLTGGNIAYSTLDGRPSAENFEESEVLQEWVTAVAIRIVLYRMNTFGDEVFKDPKVLKSYYYAISDFAVGGRCKCNGHAKSCVMSSGIDVGRKLVCECQHNTAGVDCQECDSFHQDRPWRRGTSEDANECIACNCNGLSSRCYFDSELYNQTGSGGHCLDCSGNTKGPHCEHCLDGFYRRPGEHFCTECSCDLKGSFSAQCNSEGQCECKPGVTGERCDQCKPGFFDFSPSGCKDCHCEVAGSEPSQQCSSSNGICRCKTNVEGQKCDKCKPGYFNLSGRNQFGCTPCFCYGHSSVCFTADGFYAVNISSSFNYGIEKWTAGSERKLEQLQWDEAEKAIVVSQIDYYPVYFFAPNEFLGDLRFAYNQELTFILRIQLESTAPSGKDIIITGANGRELIAPITAQNNHLPDKVEQIYRFRLHQSFWASRLSEIEFIAILANITAIKIRGTYSRGDVGFLSSISLSTASSSLYSTIPADWVEQCECPEGHVGQFCESCAPGYRRAVKFGGPLTKCIKCDCHGHSDSCDAESGACICQHNTGGDTCETCARGYYGNALNGTDADCQKCDCPENGPCLALPECGMACSECPLGHAGLKCEFCASEFYGDPLKGQPCLPCPCNDNIDFNAIGNCNSKSGECLKCIYNTTGFNCEKCKTGFWGNATSELRNECQECRCYAPGTKKGYNDFDNLRCDSETGQCDCWPHVNGRNCDSCEKGFYNITSGIGCQRCECDPIGSEDAFCDAVSGKCKCKPGVTGLK</sequence>
<feature type="domain" description="Laminin N-terminal" evidence="13">
    <location>
        <begin position="1"/>
        <end position="97"/>
    </location>
</feature>
<evidence type="ECO:0000259" key="11">
    <source>
        <dbReference type="PROSITE" id="PS50027"/>
    </source>
</evidence>
<evidence type="ECO:0000313" key="15">
    <source>
        <dbReference type="WBParaSite" id="PDA_v2.g19103.t1"/>
    </source>
</evidence>
<dbReference type="SUPFAM" id="SSF57196">
    <property type="entry name" value="EGF/Laminin"/>
    <property type="match status" value="7"/>
</dbReference>
<feature type="disulfide bond" evidence="10">
    <location>
        <begin position="751"/>
        <end position="763"/>
    </location>
</feature>
<dbReference type="InterPro" id="IPR056863">
    <property type="entry name" value="LMN_ATRN_NET-like_EGF"/>
</dbReference>
<comment type="subcellular location">
    <subcellularLocation>
        <location evidence="1">Secreted</location>
        <location evidence="1">Extracellular space</location>
        <location evidence="1">Extracellular matrix</location>
        <location evidence="1">Basement membrane</location>
    </subcellularLocation>
</comment>
<comment type="caution">
    <text evidence="10">Lacks conserved residue(s) required for the propagation of feature annotation.</text>
</comment>
<feature type="domain" description="Laminin IV type A" evidence="12">
    <location>
        <begin position="323"/>
        <end position="506"/>
    </location>
</feature>
<dbReference type="PRINTS" id="PR00011">
    <property type="entry name" value="EGFLAMININ"/>
</dbReference>
<proteinExistence type="predicted"/>
<dbReference type="FunFam" id="2.10.25.10:FF:000166">
    <property type="entry name" value="laminin subunit gamma-1"/>
    <property type="match status" value="1"/>
</dbReference>
<dbReference type="InterPro" id="IPR000034">
    <property type="entry name" value="Laminin_IV"/>
</dbReference>
<dbReference type="Pfam" id="PF24973">
    <property type="entry name" value="EGF_LMN_ATRN"/>
    <property type="match status" value="1"/>
</dbReference>
<organism evidence="14 15">
    <name type="scientific">Panagrolaimus davidi</name>
    <dbReference type="NCBI Taxonomy" id="227884"/>
    <lineage>
        <taxon>Eukaryota</taxon>
        <taxon>Metazoa</taxon>
        <taxon>Ecdysozoa</taxon>
        <taxon>Nematoda</taxon>
        <taxon>Chromadorea</taxon>
        <taxon>Rhabditida</taxon>
        <taxon>Tylenchina</taxon>
        <taxon>Panagrolaimomorpha</taxon>
        <taxon>Panagrolaimoidea</taxon>
        <taxon>Panagrolaimidae</taxon>
        <taxon>Panagrolaimus</taxon>
    </lineage>
</organism>
<accession>A0A914PM87</accession>
<dbReference type="PROSITE" id="PS51115">
    <property type="entry name" value="LAMININ_IVA"/>
    <property type="match status" value="1"/>
</dbReference>
<dbReference type="FunFam" id="2.10.25.10:FF:000090">
    <property type="entry name" value="laminin subunit alpha"/>
    <property type="match status" value="1"/>
</dbReference>
<dbReference type="WBParaSite" id="PDA_v2.g19103.t1">
    <property type="protein sequence ID" value="PDA_v2.g19103.t1"/>
    <property type="gene ID" value="PDA_v2.g19103"/>
</dbReference>
<dbReference type="Pfam" id="PF00052">
    <property type="entry name" value="Laminin_B"/>
    <property type="match status" value="1"/>
</dbReference>
<dbReference type="InterPro" id="IPR008211">
    <property type="entry name" value="Laminin_N"/>
</dbReference>
<feature type="disulfide bond" evidence="10">
    <location>
        <begin position="283"/>
        <end position="292"/>
    </location>
</feature>
<keyword evidence="7 10" id="KW-1015">Disulfide bond</keyword>
<feature type="domain" description="Laminin EGF-like" evidence="11">
    <location>
        <begin position="751"/>
        <end position="780"/>
    </location>
</feature>
<dbReference type="SMART" id="SM00281">
    <property type="entry name" value="LamB"/>
    <property type="match status" value="1"/>
</dbReference>
<feature type="disulfide bond" evidence="10">
    <location>
        <begin position="723"/>
        <end position="732"/>
    </location>
</feature>
<dbReference type="PROSITE" id="PS50027">
    <property type="entry name" value="EGF_LAM_2"/>
    <property type="match status" value="5"/>
</dbReference>
<keyword evidence="3" id="KW-0272">Extracellular matrix</keyword>
<feature type="disulfide bond" evidence="10">
    <location>
        <begin position="214"/>
        <end position="226"/>
    </location>
</feature>
<evidence type="ECO:0000313" key="14">
    <source>
        <dbReference type="Proteomes" id="UP000887578"/>
    </source>
</evidence>
<dbReference type="GO" id="GO:0009888">
    <property type="term" value="P:tissue development"/>
    <property type="evidence" value="ECO:0007669"/>
    <property type="project" value="TreeGrafter"/>
</dbReference>
<dbReference type="PANTHER" id="PTHR10574:SF435">
    <property type="entry name" value="LAMININ SUBUNIT GAMMA-1"/>
    <property type="match status" value="1"/>
</dbReference>
<keyword evidence="5" id="KW-0677">Repeat</keyword>
<dbReference type="PROSITE" id="PS01248">
    <property type="entry name" value="EGF_LAM_1"/>
    <property type="match status" value="3"/>
</dbReference>
<evidence type="ECO:0000256" key="1">
    <source>
        <dbReference type="ARBA" id="ARBA00004302"/>
    </source>
</evidence>
<dbReference type="Proteomes" id="UP000887578">
    <property type="component" value="Unplaced"/>
</dbReference>
<evidence type="ECO:0000256" key="4">
    <source>
        <dbReference type="ARBA" id="ARBA00022729"/>
    </source>
</evidence>
<dbReference type="FunFam" id="2.10.25.10:FF:000105">
    <property type="entry name" value="laminin subunit gamma-1"/>
    <property type="match status" value="1"/>
</dbReference>
<dbReference type="GO" id="GO:0009887">
    <property type="term" value="P:animal organ morphogenesis"/>
    <property type="evidence" value="ECO:0007669"/>
    <property type="project" value="TreeGrafter"/>
</dbReference>
<reference evidence="15" key="1">
    <citation type="submission" date="2022-11" db="UniProtKB">
        <authorList>
            <consortium name="WormBaseParasite"/>
        </authorList>
    </citation>
    <scope>IDENTIFICATION</scope>
</reference>
<keyword evidence="8" id="KW-0325">Glycoprotein</keyword>
<dbReference type="GO" id="GO:0005604">
    <property type="term" value="C:basement membrane"/>
    <property type="evidence" value="ECO:0007669"/>
    <property type="project" value="UniProtKB-SubCell"/>
</dbReference>
<feature type="domain" description="Laminin EGF-like" evidence="11">
    <location>
        <begin position="261"/>
        <end position="312"/>
    </location>
</feature>
<dbReference type="Gene3D" id="2.60.120.260">
    <property type="entry name" value="Galactose-binding domain-like"/>
    <property type="match status" value="1"/>
</dbReference>
<dbReference type="FunFam" id="2.10.25.10:FF:000580">
    <property type="entry name" value="Wing blister, isoform B"/>
    <property type="match status" value="1"/>
</dbReference>
<evidence type="ECO:0000256" key="7">
    <source>
        <dbReference type="ARBA" id="ARBA00023157"/>
    </source>
</evidence>
<dbReference type="Pfam" id="PF00055">
    <property type="entry name" value="Laminin_N"/>
    <property type="match status" value="1"/>
</dbReference>
<feature type="domain" description="Laminin EGF-like" evidence="11">
    <location>
        <begin position="214"/>
        <end position="260"/>
    </location>
</feature>
<feature type="domain" description="Laminin EGF-like" evidence="11">
    <location>
        <begin position="695"/>
        <end position="750"/>
    </location>
</feature>
<evidence type="ECO:0000256" key="3">
    <source>
        <dbReference type="ARBA" id="ARBA00022530"/>
    </source>
</evidence>
<keyword evidence="9 10" id="KW-0424">Laminin EGF-like domain</keyword>
<dbReference type="InterPro" id="IPR050440">
    <property type="entry name" value="Laminin/Netrin_ECM"/>
</dbReference>